<reference evidence="2" key="1">
    <citation type="journal article" date="2020" name="Stud. Mycol.">
        <title>101 Dothideomycetes genomes: a test case for predicting lifestyles and emergence of pathogens.</title>
        <authorList>
            <person name="Haridas S."/>
            <person name="Albert R."/>
            <person name="Binder M."/>
            <person name="Bloem J."/>
            <person name="Labutti K."/>
            <person name="Salamov A."/>
            <person name="Andreopoulos B."/>
            <person name="Baker S."/>
            <person name="Barry K."/>
            <person name="Bills G."/>
            <person name="Bluhm B."/>
            <person name="Cannon C."/>
            <person name="Castanera R."/>
            <person name="Culley D."/>
            <person name="Daum C."/>
            <person name="Ezra D."/>
            <person name="Gonzalez J."/>
            <person name="Henrissat B."/>
            <person name="Kuo A."/>
            <person name="Liang C."/>
            <person name="Lipzen A."/>
            <person name="Lutzoni F."/>
            <person name="Magnuson J."/>
            <person name="Mondo S."/>
            <person name="Nolan M."/>
            <person name="Ohm R."/>
            <person name="Pangilinan J."/>
            <person name="Park H.-J."/>
            <person name="Ramirez L."/>
            <person name="Alfaro M."/>
            <person name="Sun H."/>
            <person name="Tritt A."/>
            <person name="Yoshinaga Y."/>
            <person name="Zwiers L.-H."/>
            <person name="Turgeon B."/>
            <person name="Goodwin S."/>
            <person name="Spatafora J."/>
            <person name="Crous P."/>
            <person name="Grigoriev I."/>
        </authorList>
    </citation>
    <scope>NUCLEOTIDE SEQUENCE</scope>
    <source>
        <strain evidence="2">CBS 260.36</strain>
    </source>
</reference>
<gene>
    <name evidence="2" type="ORF">K461DRAFT_45113</name>
</gene>
<keyword evidence="3" id="KW-1185">Reference proteome</keyword>
<feature type="compositionally biased region" description="Pro residues" evidence="1">
    <location>
        <begin position="80"/>
        <end position="96"/>
    </location>
</feature>
<feature type="compositionally biased region" description="Basic and acidic residues" evidence="1">
    <location>
        <begin position="320"/>
        <end position="329"/>
    </location>
</feature>
<organism evidence="2 3">
    <name type="scientific">Myriangium duriaei CBS 260.36</name>
    <dbReference type="NCBI Taxonomy" id="1168546"/>
    <lineage>
        <taxon>Eukaryota</taxon>
        <taxon>Fungi</taxon>
        <taxon>Dikarya</taxon>
        <taxon>Ascomycota</taxon>
        <taxon>Pezizomycotina</taxon>
        <taxon>Dothideomycetes</taxon>
        <taxon>Dothideomycetidae</taxon>
        <taxon>Myriangiales</taxon>
        <taxon>Myriangiaceae</taxon>
        <taxon>Myriangium</taxon>
    </lineage>
</organism>
<evidence type="ECO:0000313" key="3">
    <source>
        <dbReference type="Proteomes" id="UP000799439"/>
    </source>
</evidence>
<dbReference type="AlphaFoldDB" id="A0A9P4MDX6"/>
<name>A0A9P4MDX6_9PEZI</name>
<feature type="compositionally biased region" description="Polar residues" evidence="1">
    <location>
        <begin position="208"/>
        <end position="230"/>
    </location>
</feature>
<comment type="caution">
    <text evidence="2">The sequence shown here is derived from an EMBL/GenBank/DDBJ whole genome shotgun (WGS) entry which is preliminary data.</text>
</comment>
<sequence>MLLSRRGGMPLPSLVIGVRAVLEEERILDLWGEFRSFLPAGYSTDNLSALLKRLPHMAVVRENATALMQQLSWAPRPRAPRPFHPPPLTTAPPSSPPHNTCGPVRVPDLASYIRTQRFASYLSRRNATTTSPARLTYIDGTDRPFGILPDSNIFSPTLSFALSTSSFGTLTRTISTNATIHSAPVARHWSATTGRDAQLRYLVRRPEQTATPQVSQRQRGARGSISSRGEITSREGKRLRPATSKASGRGRRAGEMKPSGLRNVVNAGECVERAIVVHSESESESEDEVMHDGGNGGKGTAGGKDGEGMNGVRVVGDWDGLGKGEHLVG</sequence>
<dbReference type="Proteomes" id="UP000799439">
    <property type="component" value="Unassembled WGS sequence"/>
</dbReference>
<protein>
    <submittedName>
        <fullName evidence="2">Uncharacterized protein</fullName>
    </submittedName>
</protein>
<feature type="region of interest" description="Disordered" evidence="1">
    <location>
        <begin position="205"/>
        <end position="261"/>
    </location>
</feature>
<proteinExistence type="predicted"/>
<feature type="region of interest" description="Disordered" evidence="1">
    <location>
        <begin position="75"/>
        <end position="103"/>
    </location>
</feature>
<feature type="region of interest" description="Disordered" evidence="1">
    <location>
        <begin position="278"/>
        <end position="329"/>
    </location>
</feature>
<dbReference type="EMBL" id="ML996091">
    <property type="protein sequence ID" value="KAF2149352.1"/>
    <property type="molecule type" value="Genomic_DNA"/>
</dbReference>
<evidence type="ECO:0000313" key="2">
    <source>
        <dbReference type="EMBL" id="KAF2149352.1"/>
    </source>
</evidence>
<accession>A0A9P4MDX6</accession>
<feature type="compositionally biased region" description="Gly residues" evidence="1">
    <location>
        <begin position="293"/>
        <end position="303"/>
    </location>
</feature>
<evidence type="ECO:0000256" key="1">
    <source>
        <dbReference type="SAM" id="MobiDB-lite"/>
    </source>
</evidence>